<protein>
    <recommendedName>
        <fullName evidence="4">Peptidase A1 domain-containing protein</fullName>
    </recommendedName>
</protein>
<dbReference type="Gene3D" id="2.40.70.10">
    <property type="entry name" value="Acid Proteases"/>
    <property type="match status" value="2"/>
</dbReference>
<gene>
    <name evidence="5" type="ORF">Tsubulata_043942</name>
</gene>
<dbReference type="InterPro" id="IPR032861">
    <property type="entry name" value="TAXi_N"/>
</dbReference>
<dbReference type="Proteomes" id="UP001141552">
    <property type="component" value="Unassembled WGS sequence"/>
</dbReference>
<dbReference type="InterPro" id="IPR032799">
    <property type="entry name" value="TAXi_C"/>
</dbReference>
<dbReference type="InterPro" id="IPR021109">
    <property type="entry name" value="Peptidase_aspartic_dom_sf"/>
</dbReference>
<reference evidence="5" key="1">
    <citation type="submission" date="2022-02" db="EMBL/GenBank/DDBJ databases">
        <authorList>
            <person name="Henning P.M."/>
            <person name="McCubbin A.G."/>
            <person name="Shore J.S."/>
        </authorList>
    </citation>
    <scope>NUCLEOTIDE SEQUENCE</scope>
    <source>
        <strain evidence="5">F60SS</strain>
        <tissue evidence="5">Leaves</tissue>
    </source>
</reference>
<dbReference type="OrthoDB" id="2747330at2759"/>
<reference evidence="5" key="2">
    <citation type="journal article" date="2023" name="Plants (Basel)">
        <title>Annotation of the Turnera subulata (Passifloraceae) Draft Genome Reveals the S-Locus Evolved after the Divergence of Turneroideae from Passifloroideae in a Stepwise Manner.</title>
        <authorList>
            <person name="Henning P.M."/>
            <person name="Roalson E.H."/>
            <person name="Mir W."/>
            <person name="McCubbin A.G."/>
            <person name="Shore J.S."/>
        </authorList>
    </citation>
    <scope>NUCLEOTIDE SEQUENCE</scope>
    <source>
        <strain evidence="5">F60SS</strain>
    </source>
</reference>
<dbReference type="EMBL" id="JAKUCV010005801">
    <property type="protein sequence ID" value="KAJ4829769.1"/>
    <property type="molecule type" value="Genomic_DNA"/>
</dbReference>
<organism evidence="5 6">
    <name type="scientific">Turnera subulata</name>
    <dbReference type="NCBI Taxonomy" id="218843"/>
    <lineage>
        <taxon>Eukaryota</taxon>
        <taxon>Viridiplantae</taxon>
        <taxon>Streptophyta</taxon>
        <taxon>Embryophyta</taxon>
        <taxon>Tracheophyta</taxon>
        <taxon>Spermatophyta</taxon>
        <taxon>Magnoliopsida</taxon>
        <taxon>eudicotyledons</taxon>
        <taxon>Gunneridae</taxon>
        <taxon>Pentapetalae</taxon>
        <taxon>rosids</taxon>
        <taxon>fabids</taxon>
        <taxon>Malpighiales</taxon>
        <taxon>Passifloraceae</taxon>
        <taxon>Turnera</taxon>
    </lineage>
</organism>
<dbReference type="PANTHER" id="PTHR47967">
    <property type="entry name" value="OS07G0603500 PROTEIN-RELATED"/>
    <property type="match status" value="1"/>
</dbReference>
<feature type="domain" description="Peptidase A1" evidence="4">
    <location>
        <begin position="72"/>
        <end position="407"/>
    </location>
</feature>
<evidence type="ECO:0000313" key="5">
    <source>
        <dbReference type="EMBL" id="KAJ4829769.1"/>
    </source>
</evidence>
<dbReference type="FunFam" id="2.40.70.10:FF:000031">
    <property type="entry name" value="Aspartyl protease AED1"/>
    <property type="match status" value="1"/>
</dbReference>
<comment type="caution">
    <text evidence="5">The sequence shown here is derived from an EMBL/GenBank/DDBJ whole genome shotgun (WGS) entry which is preliminary data.</text>
</comment>
<sequence>MAQVGMVSSSYSLGEKVRLFHMQEIDHSYNMSIHARLEREKKRVETLTQLFANDPMMSANIERGEMFGSPEFIVRVGVGSPPHYQYLVFDTGSDLVWFQCQPCDRCYSQINPIFDPVKSNTYREASCLSTKCQLLNQHSCKNQHCVYKMGYGDRSSSEGVLGFETFIFGNTTFSNVAFGCGYKNKGTFLNFAGILGFGGGDLSFVGQLGEKGRTFSYCLVDPKSTSFGWLHVGEEAITPGAVWSPLVYNPRANSAHYYVDFLGLSVGDIRVPISEQVFQLSNTGKGGVVLDTGTLVTRFPKPAYNAFRNAFIAQTQHIPRVHGVSLFDTCYNITYIQYTMLPKISFHFAGGPILVLMAKNILVEVEDSNILCFAFAPSPNDLSIIGSIAQQKIQITIDGQAGRIGFGPQNCASKQIGVPSLSIERMHQVSWSVVVQPKPSGGLGIRPASDMNLAFMIKLGWGLITKPNELWVTLLHSNYGIGDAGFPMQVLWGTQGCLASAGGVLQDHAALWVGGFARYLDWCLLCPVR</sequence>
<dbReference type="InterPro" id="IPR033121">
    <property type="entry name" value="PEPTIDASE_A1"/>
</dbReference>
<comment type="similarity">
    <text evidence="1">Belongs to the peptidase A1 family.</text>
</comment>
<evidence type="ECO:0000259" key="4">
    <source>
        <dbReference type="PROSITE" id="PS51767"/>
    </source>
</evidence>
<dbReference type="PANTHER" id="PTHR47967:SF60">
    <property type="entry name" value="PROTEIN ASPARTIC PROTEASE IN GUARD CELL 1-LIKE"/>
    <property type="match status" value="1"/>
</dbReference>
<dbReference type="SUPFAM" id="SSF50630">
    <property type="entry name" value="Acid proteases"/>
    <property type="match status" value="1"/>
</dbReference>
<keyword evidence="6" id="KW-1185">Reference proteome</keyword>
<dbReference type="InterPro" id="IPR051708">
    <property type="entry name" value="Plant_Aspart_Prot_A1"/>
</dbReference>
<dbReference type="GO" id="GO:0008233">
    <property type="term" value="F:peptidase activity"/>
    <property type="evidence" value="ECO:0007669"/>
    <property type="project" value="UniProtKB-KW"/>
</dbReference>
<evidence type="ECO:0000256" key="3">
    <source>
        <dbReference type="ARBA" id="ARBA00022801"/>
    </source>
</evidence>
<dbReference type="GO" id="GO:0006508">
    <property type="term" value="P:proteolysis"/>
    <property type="evidence" value="ECO:0007669"/>
    <property type="project" value="UniProtKB-KW"/>
</dbReference>
<dbReference type="Pfam" id="PF14541">
    <property type="entry name" value="TAXi_C"/>
    <property type="match status" value="1"/>
</dbReference>
<evidence type="ECO:0000256" key="1">
    <source>
        <dbReference type="ARBA" id="ARBA00007447"/>
    </source>
</evidence>
<proteinExistence type="inferred from homology"/>
<keyword evidence="2" id="KW-0645">Protease</keyword>
<evidence type="ECO:0000256" key="2">
    <source>
        <dbReference type="ARBA" id="ARBA00022670"/>
    </source>
</evidence>
<accession>A0A9Q0J635</accession>
<dbReference type="AlphaFoldDB" id="A0A9Q0J635"/>
<dbReference type="PROSITE" id="PS51767">
    <property type="entry name" value="PEPTIDASE_A1"/>
    <property type="match status" value="1"/>
</dbReference>
<evidence type="ECO:0000313" key="6">
    <source>
        <dbReference type="Proteomes" id="UP001141552"/>
    </source>
</evidence>
<dbReference type="Pfam" id="PF14543">
    <property type="entry name" value="TAXi_N"/>
    <property type="match status" value="1"/>
</dbReference>
<name>A0A9Q0J635_9ROSI</name>
<keyword evidence="3" id="KW-0378">Hydrolase</keyword>